<comment type="similarity">
    <text evidence="4 7">Belongs to the glucosamine/galactosamine-6-phosphate isomerase family. 6-phosphogluconolactonase subfamily.</text>
</comment>
<dbReference type="GO" id="GO:0005975">
    <property type="term" value="P:carbohydrate metabolic process"/>
    <property type="evidence" value="ECO:0007669"/>
    <property type="project" value="UniProtKB-UniRule"/>
</dbReference>
<comment type="caution">
    <text evidence="9">The sequence shown here is derived from an EMBL/GenBank/DDBJ whole genome shotgun (WGS) entry which is preliminary data.</text>
</comment>
<protein>
    <recommendedName>
        <fullName evidence="6 7">6-phosphogluconolactonase</fullName>
        <shortName evidence="7">6PGL</shortName>
        <ecNumber evidence="5 7">3.1.1.31</ecNumber>
    </recommendedName>
</protein>
<evidence type="ECO:0000256" key="7">
    <source>
        <dbReference type="RuleBase" id="RU365095"/>
    </source>
</evidence>
<dbReference type="Pfam" id="PF01182">
    <property type="entry name" value="Glucosamine_iso"/>
    <property type="match status" value="1"/>
</dbReference>
<dbReference type="InterPro" id="IPR005900">
    <property type="entry name" value="6-phosphogluconolactonase_DevB"/>
</dbReference>
<dbReference type="SUPFAM" id="SSF100950">
    <property type="entry name" value="NagB/RpiA/CoA transferase-like"/>
    <property type="match status" value="1"/>
</dbReference>
<dbReference type="PANTHER" id="PTHR11054">
    <property type="entry name" value="6-PHOSPHOGLUCONOLACTONASE"/>
    <property type="match status" value="1"/>
</dbReference>
<dbReference type="InterPro" id="IPR037171">
    <property type="entry name" value="NagB/RpiA_transferase-like"/>
</dbReference>
<dbReference type="GO" id="GO:0017057">
    <property type="term" value="F:6-phosphogluconolactonase activity"/>
    <property type="evidence" value="ECO:0007669"/>
    <property type="project" value="UniProtKB-UniRule"/>
</dbReference>
<gene>
    <name evidence="7 9" type="primary">pgl</name>
    <name evidence="9" type="ORF">CVV64_07770</name>
</gene>
<dbReference type="Gene3D" id="3.40.50.1360">
    <property type="match status" value="1"/>
</dbReference>
<dbReference type="UniPathway" id="UPA00115">
    <property type="reaction ID" value="UER00409"/>
</dbReference>
<evidence type="ECO:0000256" key="3">
    <source>
        <dbReference type="ARBA" id="ARBA00004961"/>
    </source>
</evidence>
<comment type="function">
    <text evidence="2 7">Hydrolysis of 6-phosphogluconolactone to 6-phosphogluconate.</text>
</comment>
<dbReference type="EMBL" id="PGXC01000004">
    <property type="protein sequence ID" value="PKK90895.1"/>
    <property type="molecule type" value="Genomic_DNA"/>
</dbReference>
<evidence type="ECO:0000313" key="9">
    <source>
        <dbReference type="EMBL" id="PKK90895.1"/>
    </source>
</evidence>
<dbReference type="Proteomes" id="UP000233256">
    <property type="component" value="Unassembled WGS sequence"/>
</dbReference>
<evidence type="ECO:0000256" key="6">
    <source>
        <dbReference type="ARBA" id="ARBA00020337"/>
    </source>
</evidence>
<keyword evidence="7" id="KW-0378">Hydrolase</keyword>
<comment type="pathway">
    <text evidence="3 7">Carbohydrate degradation; pentose phosphate pathway; D-ribulose 5-phosphate from D-glucose 6-phosphate (oxidative stage): step 2/3.</text>
</comment>
<dbReference type="InterPro" id="IPR006148">
    <property type="entry name" value="Glc/Gal-6P_isomerase"/>
</dbReference>
<evidence type="ECO:0000256" key="1">
    <source>
        <dbReference type="ARBA" id="ARBA00000832"/>
    </source>
</evidence>
<evidence type="ECO:0000256" key="4">
    <source>
        <dbReference type="ARBA" id="ARBA00010662"/>
    </source>
</evidence>
<comment type="catalytic activity">
    <reaction evidence="1 7">
        <text>6-phospho-D-glucono-1,5-lactone + H2O = 6-phospho-D-gluconate + H(+)</text>
        <dbReference type="Rhea" id="RHEA:12556"/>
        <dbReference type="ChEBI" id="CHEBI:15377"/>
        <dbReference type="ChEBI" id="CHEBI:15378"/>
        <dbReference type="ChEBI" id="CHEBI:57955"/>
        <dbReference type="ChEBI" id="CHEBI:58759"/>
        <dbReference type="EC" id="3.1.1.31"/>
    </reaction>
</comment>
<dbReference type="NCBIfam" id="TIGR01198">
    <property type="entry name" value="pgl"/>
    <property type="match status" value="1"/>
</dbReference>
<dbReference type="AlphaFoldDB" id="A0A2N1PRC3"/>
<feature type="domain" description="Glucosamine/galactosamine-6-phosphate isomerase" evidence="8">
    <location>
        <begin position="25"/>
        <end position="279"/>
    </location>
</feature>
<sequence>MAEAGKGKMKLKSAIKPEIMEFDNSDDFIRGCHRIIVETLSSAIMSRNNSNPVATIALAGGNTPIPLYSYISQSVQRKKAVTDKFKTANFDPINFFPDNSSLWKKIHIFWSDERITDSNSNDSNSGQTLKAFSEKGPNPFALKNIHLPMNGKTDNSSHAASLYNEHIMSFFSRMNLPISSSMNLPQFDLIILGMGLDGHVASLFPGNDLRGSESVIPAIAPEGMPVRHRISFSIDTINSSSCVLIMISGMEKIKLALKIIEKNGPVHGEQGILPVSLITGPRVLWAICN</sequence>
<reference evidence="9 10" key="1">
    <citation type="journal article" date="2017" name="ISME J.">
        <title>Potential for microbial H2 and metal transformations associated with novel bacteria and archaea in deep terrestrial subsurface sediments.</title>
        <authorList>
            <person name="Hernsdorf A.W."/>
            <person name="Amano Y."/>
            <person name="Miyakawa K."/>
            <person name="Ise K."/>
            <person name="Suzuki Y."/>
            <person name="Anantharaman K."/>
            <person name="Probst A."/>
            <person name="Burstein D."/>
            <person name="Thomas B.C."/>
            <person name="Banfield J.F."/>
        </authorList>
    </citation>
    <scope>NUCLEOTIDE SEQUENCE [LARGE SCALE GENOMIC DNA]</scope>
    <source>
        <strain evidence="9">HGW-Wallbacteria-1</strain>
    </source>
</reference>
<name>A0A2N1PRC3_9BACT</name>
<evidence type="ECO:0000313" key="10">
    <source>
        <dbReference type="Proteomes" id="UP000233256"/>
    </source>
</evidence>
<accession>A0A2N1PRC3</accession>
<organism evidence="9 10">
    <name type="scientific">Candidatus Wallbacteria bacterium HGW-Wallbacteria-1</name>
    <dbReference type="NCBI Taxonomy" id="2013854"/>
    <lineage>
        <taxon>Bacteria</taxon>
        <taxon>Candidatus Walliibacteriota</taxon>
    </lineage>
</organism>
<evidence type="ECO:0000259" key="8">
    <source>
        <dbReference type="Pfam" id="PF01182"/>
    </source>
</evidence>
<dbReference type="CDD" id="cd01400">
    <property type="entry name" value="6PGL"/>
    <property type="match status" value="1"/>
</dbReference>
<dbReference type="EC" id="3.1.1.31" evidence="5 7"/>
<dbReference type="PANTHER" id="PTHR11054:SF0">
    <property type="entry name" value="6-PHOSPHOGLUCONOLACTONASE"/>
    <property type="match status" value="1"/>
</dbReference>
<dbReference type="InterPro" id="IPR039104">
    <property type="entry name" value="6PGL"/>
</dbReference>
<evidence type="ECO:0000256" key="5">
    <source>
        <dbReference type="ARBA" id="ARBA00013198"/>
    </source>
</evidence>
<proteinExistence type="inferred from homology"/>
<dbReference type="GO" id="GO:0006098">
    <property type="term" value="P:pentose-phosphate shunt"/>
    <property type="evidence" value="ECO:0007669"/>
    <property type="project" value="UniProtKB-UniPathway"/>
</dbReference>
<evidence type="ECO:0000256" key="2">
    <source>
        <dbReference type="ARBA" id="ARBA00002681"/>
    </source>
</evidence>